<dbReference type="PANTHER" id="PTHR36924">
    <property type="entry name" value="ANTITOXIN HIGA-1"/>
    <property type="match status" value="1"/>
</dbReference>
<keyword evidence="1" id="KW-0238">DNA-binding</keyword>
<dbReference type="PANTHER" id="PTHR36924:SF1">
    <property type="entry name" value="ANTITOXIN HIGA-1"/>
    <property type="match status" value="1"/>
</dbReference>
<dbReference type="InterPro" id="IPR013430">
    <property type="entry name" value="Toxin_antidote_HigA"/>
</dbReference>
<dbReference type="PROSITE" id="PS50943">
    <property type="entry name" value="HTH_CROC1"/>
    <property type="match status" value="1"/>
</dbReference>
<keyword evidence="4" id="KW-1185">Reference proteome</keyword>
<dbReference type="NCBIfam" id="TIGR02607">
    <property type="entry name" value="antidote_HigA"/>
    <property type="match status" value="1"/>
</dbReference>
<proteinExistence type="predicted"/>
<dbReference type="Gene3D" id="1.10.260.40">
    <property type="entry name" value="lambda repressor-like DNA-binding domains"/>
    <property type="match status" value="1"/>
</dbReference>
<gene>
    <name evidence="3" type="primary">higA</name>
    <name evidence="3" type="ORF">ET418_04060</name>
</gene>
<dbReference type="Pfam" id="PF01381">
    <property type="entry name" value="HTH_3"/>
    <property type="match status" value="1"/>
</dbReference>
<dbReference type="RefSeq" id="WP_149306296.1">
    <property type="nucleotide sequence ID" value="NZ_SRSD01000002.1"/>
</dbReference>
<dbReference type="EMBL" id="SRSD01000002">
    <property type="protein sequence ID" value="KAA0894139.1"/>
    <property type="molecule type" value="Genomic_DNA"/>
</dbReference>
<dbReference type="Proteomes" id="UP000324298">
    <property type="component" value="Unassembled WGS sequence"/>
</dbReference>
<dbReference type="OrthoDB" id="9798100at2"/>
<dbReference type="SUPFAM" id="SSF47413">
    <property type="entry name" value="lambda repressor-like DNA-binding domains"/>
    <property type="match status" value="1"/>
</dbReference>
<evidence type="ECO:0000256" key="1">
    <source>
        <dbReference type="ARBA" id="ARBA00023125"/>
    </source>
</evidence>
<dbReference type="CDD" id="cd00093">
    <property type="entry name" value="HTH_XRE"/>
    <property type="match status" value="1"/>
</dbReference>
<reference evidence="3 4" key="1">
    <citation type="submission" date="2019-04" db="EMBL/GenBank/DDBJ databases">
        <title>Geobacter ruber sp. nov., ferric-reducing bacteria isolated from paddy soil.</title>
        <authorList>
            <person name="Xu Z."/>
            <person name="Masuda Y."/>
            <person name="Itoh H."/>
            <person name="Senoo K."/>
        </authorList>
    </citation>
    <scope>NUCLEOTIDE SEQUENCE [LARGE SCALE GENOMIC DNA]</scope>
    <source>
        <strain evidence="3 4">Red88</strain>
    </source>
</reference>
<dbReference type="GO" id="GO:0003677">
    <property type="term" value="F:DNA binding"/>
    <property type="evidence" value="ECO:0007669"/>
    <property type="project" value="UniProtKB-KW"/>
</dbReference>
<accession>A0A5A9XQ28</accession>
<dbReference type="SMART" id="SM00530">
    <property type="entry name" value="HTH_XRE"/>
    <property type="match status" value="1"/>
</dbReference>
<dbReference type="InterPro" id="IPR010982">
    <property type="entry name" value="Lambda_DNA-bd_dom_sf"/>
</dbReference>
<evidence type="ECO:0000259" key="2">
    <source>
        <dbReference type="PROSITE" id="PS50943"/>
    </source>
</evidence>
<sequence>MNKLPNIHPGEVLKEEFLVPMGISQYRLAKEIGVPESRISAICQGKRGIGADTAVRLARFFGTTAGLWLGLQADFDTEEAERGASEALARINPWKRAA</sequence>
<dbReference type="InterPro" id="IPR001387">
    <property type="entry name" value="Cro/C1-type_HTH"/>
</dbReference>
<evidence type="ECO:0000313" key="3">
    <source>
        <dbReference type="EMBL" id="KAA0894139.1"/>
    </source>
</evidence>
<organism evidence="3 4">
    <name type="scientific">Oryzomonas rubra</name>
    <dbReference type="NCBI Taxonomy" id="2509454"/>
    <lineage>
        <taxon>Bacteria</taxon>
        <taxon>Pseudomonadati</taxon>
        <taxon>Thermodesulfobacteriota</taxon>
        <taxon>Desulfuromonadia</taxon>
        <taxon>Geobacterales</taxon>
        <taxon>Geobacteraceae</taxon>
        <taxon>Oryzomonas</taxon>
    </lineage>
</organism>
<comment type="caution">
    <text evidence="3">The sequence shown here is derived from an EMBL/GenBank/DDBJ whole genome shotgun (WGS) entry which is preliminary data.</text>
</comment>
<protein>
    <submittedName>
        <fullName evidence="3">Addiction module antidote protein, HigA family</fullName>
    </submittedName>
</protein>
<dbReference type="AlphaFoldDB" id="A0A5A9XQ28"/>
<evidence type="ECO:0000313" key="4">
    <source>
        <dbReference type="Proteomes" id="UP000324298"/>
    </source>
</evidence>
<name>A0A5A9XQ28_9BACT</name>
<feature type="domain" description="HTH cro/C1-type" evidence="2">
    <location>
        <begin position="22"/>
        <end position="68"/>
    </location>
</feature>